<keyword evidence="7" id="KW-0479">Metal-binding</keyword>
<evidence type="ECO:0000256" key="7">
    <source>
        <dbReference type="ARBA" id="ARBA00022723"/>
    </source>
</evidence>
<organism evidence="14 15">
    <name type="scientific">Cytobacillus purgationiresistens</name>
    <dbReference type="NCBI Taxonomy" id="863449"/>
    <lineage>
        <taxon>Bacteria</taxon>
        <taxon>Bacillati</taxon>
        <taxon>Bacillota</taxon>
        <taxon>Bacilli</taxon>
        <taxon>Bacillales</taxon>
        <taxon>Bacillaceae</taxon>
        <taxon>Cytobacillus</taxon>
    </lineage>
</organism>
<evidence type="ECO:0000256" key="11">
    <source>
        <dbReference type="ARBA" id="ARBA00035025"/>
    </source>
</evidence>
<evidence type="ECO:0000256" key="1">
    <source>
        <dbReference type="ARBA" id="ARBA00001946"/>
    </source>
</evidence>
<dbReference type="Pfam" id="PF12623">
    <property type="entry name" value="Hen1_L"/>
    <property type="match status" value="1"/>
</dbReference>
<evidence type="ECO:0000256" key="3">
    <source>
        <dbReference type="ARBA" id="ARBA00021330"/>
    </source>
</evidence>
<gene>
    <name evidence="14" type="ORF">J2S17_001498</name>
</gene>
<keyword evidence="6" id="KW-0949">S-adenosyl-L-methionine</keyword>
<dbReference type="Pfam" id="PF13489">
    <property type="entry name" value="Methyltransf_23"/>
    <property type="match status" value="1"/>
</dbReference>
<evidence type="ECO:0000313" key="15">
    <source>
        <dbReference type="Proteomes" id="UP001238088"/>
    </source>
</evidence>
<comment type="catalytic activity">
    <reaction evidence="12">
        <text>small RNA 3'-end nucleotide + S-adenosyl-L-methionine = small RNA 3'-end 2'-O-methylnucleotide + S-adenosyl-L-homocysteine + H(+)</text>
        <dbReference type="Rhea" id="RHEA:37887"/>
        <dbReference type="Rhea" id="RHEA-COMP:10415"/>
        <dbReference type="Rhea" id="RHEA-COMP:10416"/>
        <dbReference type="ChEBI" id="CHEBI:15378"/>
        <dbReference type="ChEBI" id="CHEBI:57856"/>
        <dbReference type="ChEBI" id="CHEBI:59789"/>
        <dbReference type="ChEBI" id="CHEBI:74896"/>
        <dbReference type="ChEBI" id="CHEBI:74898"/>
        <dbReference type="EC" id="2.1.1.386"/>
    </reaction>
</comment>
<dbReference type="PANTHER" id="PTHR21404:SF3">
    <property type="entry name" value="SMALL RNA 2'-O-METHYLTRANSFERASE"/>
    <property type="match status" value="1"/>
</dbReference>
<evidence type="ECO:0000256" key="10">
    <source>
        <dbReference type="ARBA" id="ARBA00023158"/>
    </source>
</evidence>
<dbReference type="EMBL" id="JAUSUB010000005">
    <property type="protein sequence ID" value="MDQ0269626.1"/>
    <property type="molecule type" value="Genomic_DNA"/>
</dbReference>
<comment type="similarity">
    <text evidence="2">Belongs to the methyltransferase superfamily. HEN1 family.</text>
</comment>
<keyword evidence="8" id="KW-0460">Magnesium</keyword>
<evidence type="ECO:0000256" key="8">
    <source>
        <dbReference type="ARBA" id="ARBA00022842"/>
    </source>
</evidence>
<evidence type="ECO:0000259" key="13">
    <source>
        <dbReference type="Pfam" id="PF12623"/>
    </source>
</evidence>
<keyword evidence="4" id="KW-0489">Methyltransferase</keyword>
<evidence type="ECO:0000313" key="14">
    <source>
        <dbReference type="EMBL" id="MDQ0269626.1"/>
    </source>
</evidence>
<keyword evidence="10" id="KW-0943">RNA-mediated gene silencing</keyword>
<name>A0ABU0AEE7_9BACI</name>
<dbReference type="Gene3D" id="3.40.50.150">
    <property type="entry name" value="Vaccinia Virus protein VP39"/>
    <property type="match status" value="1"/>
</dbReference>
<accession>A0ABU0AEE7</accession>
<comment type="caution">
    <text evidence="14">The sequence shown here is derived from an EMBL/GenBank/DDBJ whole genome shotgun (WGS) entry which is preliminary data.</text>
</comment>
<dbReference type="InterPro" id="IPR029063">
    <property type="entry name" value="SAM-dependent_MTases_sf"/>
</dbReference>
<evidence type="ECO:0000256" key="5">
    <source>
        <dbReference type="ARBA" id="ARBA00022679"/>
    </source>
</evidence>
<dbReference type="EC" id="2.1.1.386" evidence="11"/>
<dbReference type="InterPro" id="IPR024740">
    <property type="entry name" value="Hen1_N"/>
</dbReference>
<dbReference type="InterPro" id="IPR038546">
    <property type="entry name" value="Hen1_N_sf"/>
</dbReference>
<sequence>MKIGEEMQLTIHAKGDKVNVLSHLLAKNPENLYERNHKGHIIRLFYDRFTDNEVEATIYAVPDPIVLTRDRANTYDITHYINDREFAVSSIFLSFIRSALSTGLNGLPKDEYREWVDHEFDYTFSFGPVSTSLKEKELEGLFGPLGFELSFMYPYGKGSPHYLVLKGKTTLQRGLRQLYVLIPVIDNYKHYYIDEKEREKLERYGEGWLSTHPQKSFIIQKALRFKELFAKMEESNINPKPVPSKDKVSLNVQRYERIIQIINAAEDKESIVDFGSGEGKLSTKLGFVNGVKEILAVEPSERETLKASKRFNEAASHNQFNMPQTIWGSLFYYDERLKHKDVMILCEVIEHIDIDRLKKVMDTILGQYQPKLLIITTPNSEYNERYDLGQHYRHEDHRFELTRTEFTSWCHERSHGYPYLCSISGIGDEDEKFGSPTQICVFEREEL</sequence>
<evidence type="ECO:0000256" key="12">
    <source>
        <dbReference type="ARBA" id="ARBA00048418"/>
    </source>
</evidence>
<feature type="domain" description="Hen1 N-terminal" evidence="13">
    <location>
        <begin position="7"/>
        <end position="229"/>
    </location>
</feature>
<dbReference type="Proteomes" id="UP001238088">
    <property type="component" value="Unassembled WGS sequence"/>
</dbReference>
<protein>
    <recommendedName>
        <fullName evidence="3">Small RNA 2'-O-methyltransferase</fullName>
        <ecNumber evidence="11">2.1.1.386</ecNumber>
    </recommendedName>
</protein>
<keyword evidence="15" id="KW-1185">Reference proteome</keyword>
<dbReference type="InterPro" id="IPR026610">
    <property type="entry name" value="Hen1"/>
</dbReference>
<keyword evidence="9" id="KW-0694">RNA-binding</keyword>
<comment type="cofactor">
    <cofactor evidence="1">
        <name>Mg(2+)</name>
        <dbReference type="ChEBI" id="CHEBI:18420"/>
    </cofactor>
</comment>
<keyword evidence="5" id="KW-0808">Transferase</keyword>
<dbReference type="SUPFAM" id="SSF53335">
    <property type="entry name" value="S-adenosyl-L-methionine-dependent methyltransferases"/>
    <property type="match status" value="1"/>
</dbReference>
<evidence type="ECO:0000256" key="9">
    <source>
        <dbReference type="ARBA" id="ARBA00022884"/>
    </source>
</evidence>
<evidence type="ECO:0000256" key="6">
    <source>
        <dbReference type="ARBA" id="ARBA00022691"/>
    </source>
</evidence>
<evidence type="ECO:0000256" key="2">
    <source>
        <dbReference type="ARBA" id="ARBA00009026"/>
    </source>
</evidence>
<dbReference type="PANTHER" id="PTHR21404">
    <property type="entry name" value="HEN1"/>
    <property type="match status" value="1"/>
</dbReference>
<proteinExistence type="inferred from homology"/>
<dbReference type="Gene3D" id="3.30.1610.20">
    <property type="entry name" value="Hen1, N-terminal domain"/>
    <property type="match status" value="1"/>
</dbReference>
<evidence type="ECO:0000256" key="4">
    <source>
        <dbReference type="ARBA" id="ARBA00022603"/>
    </source>
</evidence>
<reference evidence="14 15" key="1">
    <citation type="submission" date="2023-07" db="EMBL/GenBank/DDBJ databases">
        <title>Genomic Encyclopedia of Type Strains, Phase IV (KMG-IV): sequencing the most valuable type-strain genomes for metagenomic binning, comparative biology and taxonomic classification.</title>
        <authorList>
            <person name="Goeker M."/>
        </authorList>
    </citation>
    <scope>NUCLEOTIDE SEQUENCE [LARGE SCALE GENOMIC DNA]</scope>
    <source>
        <strain evidence="14 15">DSM 23494</strain>
    </source>
</reference>